<organism evidence="2 3">
    <name type="scientific">Pseudomarimonas arenosa</name>
    <dbReference type="NCBI Taxonomy" id="2774145"/>
    <lineage>
        <taxon>Bacteria</taxon>
        <taxon>Pseudomonadati</taxon>
        <taxon>Pseudomonadota</taxon>
        <taxon>Gammaproteobacteria</taxon>
        <taxon>Lysobacterales</taxon>
        <taxon>Lysobacteraceae</taxon>
        <taxon>Pseudomarimonas</taxon>
    </lineage>
</organism>
<sequence length="68" mass="7292">MSLHPLRRRRHPAWRWSVLATGLLIIAAGYYTLAVSPDVSSAEASDAAFRGIGLVIGGSVVALISRFL</sequence>
<name>A0AAW3ZJ45_9GAMM</name>
<dbReference type="EMBL" id="JACYTR010000015">
    <property type="protein sequence ID" value="MBD8526006.1"/>
    <property type="molecule type" value="Genomic_DNA"/>
</dbReference>
<keyword evidence="1" id="KW-1133">Transmembrane helix</keyword>
<dbReference type="Proteomes" id="UP000613768">
    <property type="component" value="Unassembled WGS sequence"/>
</dbReference>
<accession>A0AAW3ZJ45</accession>
<gene>
    <name evidence="2" type="ORF">IFO71_09635</name>
</gene>
<dbReference type="RefSeq" id="WP_192029425.1">
    <property type="nucleotide sequence ID" value="NZ_JACYTR010000015.1"/>
</dbReference>
<keyword evidence="1" id="KW-0472">Membrane</keyword>
<protein>
    <submittedName>
        <fullName evidence="2">Uncharacterized protein</fullName>
    </submittedName>
</protein>
<feature type="transmembrane region" description="Helical" evidence="1">
    <location>
        <begin position="47"/>
        <end position="65"/>
    </location>
</feature>
<proteinExistence type="predicted"/>
<evidence type="ECO:0000313" key="2">
    <source>
        <dbReference type="EMBL" id="MBD8526006.1"/>
    </source>
</evidence>
<evidence type="ECO:0000313" key="3">
    <source>
        <dbReference type="Proteomes" id="UP000613768"/>
    </source>
</evidence>
<feature type="transmembrane region" description="Helical" evidence="1">
    <location>
        <begin position="12"/>
        <end position="35"/>
    </location>
</feature>
<dbReference type="AlphaFoldDB" id="A0AAW3ZJ45"/>
<comment type="caution">
    <text evidence="2">The sequence shown here is derived from an EMBL/GenBank/DDBJ whole genome shotgun (WGS) entry which is preliminary data.</text>
</comment>
<evidence type="ECO:0000256" key="1">
    <source>
        <dbReference type="SAM" id="Phobius"/>
    </source>
</evidence>
<keyword evidence="3" id="KW-1185">Reference proteome</keyword>
<reference evidence="2 3" key="1">
    <citation type="submission" date="2020-09" db="EMBL/GenBank/DDBJ databases">
        <title>Pseudoxanthomonas sp. CAU 1598 isolated from sand of Yaerae Beach.</title>
        <authorList>
            <person name="Kim W."/>
        </authorList>
    </citation>
    <scope>NUCLEOTIDE SEQUENCE [LARGE SCALE GENOMIC DNA]</scope>
    <source>
        <strain evidence="2 3">CAU 1598</strain>
    </source>
</reference>
<keyword evidence="1" id="KW-0812">Transmembrane</keyword>